<reference evidence="3 4" key="1">
    <citation type="submission" date="2013-02" db="EMBL/GenBank/DDBJ databases">
        <authorList>
            <person name="Hannick L."/>
            <person name="Zafar N."/>
            <person name="Lorenzi H."/>
            <person name="Ali I.A."/>
            <person name="Petri W.P."/>
            <person name="Caler E."/>
        </authorList>
    </citation>
    <scope>NUCLEOTIDE SEQUENCE [LARGE SCALE GENOMIC DNA]</scope>
    <source>
        <strain evidence="3 4">KU27</strain>
    </source>
</reference>
<dbReference type="GO" id="GO:0016887">
    <property type="term" value="F:ATP hydrolysis activity"/>
    <property type="evidence" value="ECO:0007669"/>
    <property type="project" value="TreeGrafter"/>
</dbReference>
<accession>M2S8B9</accession>
<dbReference type="SUPFAM" id="SSF52540">
    <property type="entry name" value="P-loop containing nucleoside triphosphate hydrolases"/>
    <property type="match status" value="1"/>
</dbReference>
<name>M2S8B9_ENTHI</name>
<dbReference type="GO" id="GO:0005737">
    <property type="term" value="C:cytoplasm"/>
    <property type="evidence" value="ECO:0007669"/>
    <property type="project" value="TreeGrafter"/>
</dbReference>
<gene>
    <name evidence="3" type="ORF">EHI5A_067100</name>
</gene>
<proteinExistence type="predicted"/>
<protein>
    <submittedName>
        <fullName evidence="3">Chaperone clpB, putative</fullName>
    </submittedName>
</protein>
<dbReference type="PANTHER" id="PTHR11638">
    <property type="entry name" value="ATP-DEPENDENT CLP PROTEASE"/>
    <property type="match status" value="1"/>
</dbReference>
<dbReference type="GO" id="GO:0034605">
    <property type="term" value="P:cellular response to heat"/>
    <property type="evidence" value="ECO:0007669"/>
    <property type="project" value="TreeGrafter"/>
</dbReference>
<dbReference type="VEuPathDB" id="AmoebaDB:EHI5A_067100"/>
<dbReference type="EMBL" id="KB444411">
    <property type="protein sequence ID" value="EMD47057.1"/>
    <property type="molecule type" value="Genomic_DNA"/>
</dbReference>
<organism evidence="3 4">
    <name type="scientific">Entamoeba histolytica KU27</name>
    <dbReference type="NCBI Taxonomy" id="885311"/>
    <lineage>
        <taxon>Eukaryota</taxon>
        <taxon>Amoebozoa</taxon>
        <taxon>Evosea</taxon>
        <taxon>Archamoebae</taxon>
        <taxon>Mastigamoebida</taxon>
        <taxon>Entamoebidae</taxon>
        <taxon>Entamoeba</taxon>
    </lineage>
</organism>
<evidence type="ECO:0000256" key="1">
    <source>
        <dbReference type="ARBA" id="ARBA00022741"/>
    </source>
</evidence>
<dbReference type="PANTHER" id="PTHR11638:SF18">
    <property type="entry name" value="HEAT SHOCK PROTEIN 104"/>
    <property type="match status" value="1"/>
</dbReference>
<dbReference type="GO" id="GO:0005524">
    <property type="term" value="F:ATP binding"/>
    <property type="evidence" value="ECO:0007669"/>
    <property type="project" value="UniProtKB-KW"/>
</dbReference>
<dbReference type="AlphaFoldDB" id="M2S8B9"/>
<dbReference type="Proteomes" id="UP000011755">
    <property type="component" value="Unassembled WGS sequence"/>
</dbReference>
<dbReference type="InterPro" id="IPR027417">
    <property type="entry name" value="P-loop_NTPase"/>
</dbReference>
<dbReference type="InterPro" id="IPR050130">
    <property type="entry name" value="ClpA_ClpB"/>
</dbReference>
<sequence length="52" mass="6228">MEIMKKSFKPEFLNRLDDVIVFSPLSEKELKEIVKLQLRKLKHLLDVFVLLD</sequence>
<keyword evidence="1" id="KW-0547">Nucleotide-binding</keyword>
<evidence type="ECO:0000313" key="3">
    <source>
        <dbReference type="EMBL" id="EMD47057.1"/>
    </source>
</evidence>
<evidence type="ECO:0000256" key="2">
    <source>
        <dbReference type="ARBA" id="ARBA00022840"/>
    </source>
</evidence>
<dbReference type="OrthoDB" id="47330at2759"/>
<keyword evidence="2" id="KW-0067">ATP-binding</keyword>
<evidence type="ECO:0000313" key="4">
    <source>
        <dbReference type="Proteomes" id="UP000011755"/>
    </source>
</evidence>